<organism evidence="1 2">
    <name type="scientific">Candidatus Blautia merdavium</name>
    <dbReference type="NCBI Taxonomy" id="2838494"/>
    <lineage>
        <taxon>Bacteria</taxon>
        <taxon>Bacillati</taxon>
        <taxon>Bacillota</taxon>
        <taxon>Clostridia</taxon>
        <taxon>Lachnospirales</taxon>
        <taxon>Lachnospiraceae</taxon>
        <taxon>Blautia</taxon>
    </lineage>
</organism>
<evidence type="ECO:0000313" key="2">
    <source>
        <dbReference type="Proteomes" id="UP000823886"/>
    </source>
</evidence>
<dbReference type="Proteomes" id="UP000823886">
    <property type="component" value="Unassembled WGS sequence"/>
</dbReference>
<reference evidence="1" key="1">
    <citation type="journal article" date="2021" name="PeerJ">
        <title>Extensive microbial diversity within the chicken gut microbiome revealed by metagenomics and culture.</title>
        <authorList>
            <person name="Gilroy R."/>
            <person name="Ravi A."/>
            <person name="Getino M."/>
            <person name="Pursley I."/>
            <person name="Horton D.L."/>
            <person name="Alikhan N.F."/>
            <person name="Baker D."/>
            <person name="Gharbi K."/>
            <person name="Hall N."/>
            <person name="Watson M."/>
            <person name="Adriaenssens E.M."/>
            <person name="Foster-Nyarko E."/>
            <person name="Jarju S."/>
            <person name="Secka A."/>
            <person name="Antonio M."/>
            <person name="Oren A."/>
            <person name="Chaudhuri R.R."/>
            <person name="La Ragione R."/>
            <person name="Hildebrand F."/>
            <person name="Pallen M.J."/>
        </authorList>
    </citation>
    <scope>NUCLEOTIDE SEQUENCE</scope>
    <source>
        <strain evidence="1">ChiBcec2-3848</strain>
    </source>
</reference>
<feature type="non-terminal residue" evidence="1">
    <location>
        <position position="1"/>
    </location>
</feature>
<comment type="caution">
    <text evidence="1">The sequence shown here is derived from an EMBL/GenBank/DDBJ whole genome shotgun (WGS) entry which is preliminary data.</text>
</comment>
<gene>
    <name evidence="1" type="ORF">H9753_00440</name>
</gene>
<reference evidence="1" key="2">
    <citation type="submission" date="2021-04" db="EMBL/GenBank/DDBJ databases">
        <authorList>
            <person name="Gilroy R."/>
        </authorList>
    </citation>
    <scope>NUCLEOTIDE SEQUENCE</scope>
    <source>
        <strain evidence="1">ChiBcec2-3848</strain>
    </source>
</reference>
<name>A0A9D2PK94_9FIRM</name>
<accession>A0A9D2PK94</accession>
<protein>
    <submittedName>
        <fullName evidence="1">Uncharacterized protein</fullName>
    </submittedName>
</protein>
<dbReference type="AlphaFoldDB" id="A0A9D2PK94"/>
<proteinExistence type="predicted"/>
<sequence length="82" mass="9372">KDNTFLLSDKTNNAVWNGTYSLERANTSHPCTSHKLSMVFENEESAFIGVYGTRLYNNSEIPSILFQTDDYILSFLAYEKIP</sequence>
<evidence type="ECO:0000313" key="1">
    <source>
        <dbReference type="EMBL" id="HJC62071.1"/>
    </source>
</evidence>
<dbReference type="EMBL" id="DWVZ01000007">
    <property type="protein sequence ID" value="HJC62071.1"/>
    <property type="molecule type" value="Genomic_DNA"/>
</dbReference>